<accession>A0ABQ5QZR5</accession>
<evidence type="ECO:0000313" key="3">
    <source>
        <dbReference type="Proteomes" id="UP001144280"/>
    </source>
</evidence>
<name>A0ABQ5QZR5_9ACTN</name>
<gene>
    <name evidence="2" type="ORF">Pa4123_53230</name>
</gene>
<protein>
    <submittedName>
        <fullName evidence="2">MarR family transcriptional regulator</fullName>
    </submittedName>
</protein>
<evidence type="ECO:0000259" key="1">
    <source>
        <dbReference type="PROSITE" id="PS50995"/>
    </source>
</evidence>
<dbReference type="Pfam" id="PF12802">
    <property type="entry name" value="MarR_2"/>
    <property type="match status" value="1"/>
</dbReference>
<dbReference type="EMBL" id="BSDI01000030">
    <property type="protein sequence ID" value="GLI00047.1"/>
    <property type="molecule type" value="Genomic_DNA"/>
</dbReference>
<dbReference type="InterPro" id="IPR039422">
    <property type="entry name" value="MarR/SlyA-like"/>
</dbReference>
<dbReference type="PANTHER" id="PTHR33164:SF103">
    <property type="entry name" value="REGULATORY PROTEIN MARR"/>
    <property type="match status" value="1"/>
</dbReference>
<dbReference type="InterPro" id="IPR036390">
    <property type="entry name" value="WH_DNA-bd_sf"/>
</dbReference>
<dbReference type="PANTHER" id="PTHR33164">
    <property type="entry name" value="TRANSCRIPTIONAL REGULATOR, MARR FAMILY"/>
    <property type="match status" value="1"/>
</dbReference>
<feature type="domain" description="HTH marR-type" evidence="1">
    <location>
        <begin position="11"/>
        <end position="145"/>
    </location>
</feature>
<dbReference type="InterPro" id="IPR000835">
    <property type="entry name" value="HTH_MarR-typ"/>
</dbReference>
<dbReference type="InterPro" id="IPR036388">
    <property type="entry name" value="WH-like_DNA-bd_sf"/>
</dbReference>
<reference evidence="2" key="1">
    <citation type="submission" date="2022-12" db="EMBL/GenBank/DDBJ databases">
        <title>New Phytohabitans aurantiacus sp. RD004123 nov., an actinomycete isolated from soil.</title>
        <authorList>
            <person name="Triningsih D.W."/>
            <person name="Harunari E."/>
            <person name="Igarashi Y."/>
        </authorList>
    </citation>
    <scope>NUCLEOTIDE SEQUENCE</scope>
    <source>
        <strain evidence="2">RD004123</strain>
    </source>
</reference>
<sequence>MSGNHGSDGPDQSIAAAVDEAAEALLGVWEATREHASSRLSGSQLRALLFVEREEGINLRGLAAGLGMILSSASRLCDRLVAAGVLEREPGRADRREIALHVTPAGHALLGDMRADRRTRLATVLEGMSEAGRDALLQGLREFGNASNDHGVRGSARVSHLAG</sequence>
<dbReference type="PROSITE" id="PS50995">
    <property type="entry name" value="HTH_MARR_2"/>
    <property type="match status" value="1"/>
</dbReference>
<keyword evidence="3" id="KW-1185">Reference proteome</keyword>
<dbReference type="Gene3D" id="1.10.10.10">
    <property type="entry name" value="Winged helix-like DNA-binding domain superfamily/Winged helix DNA-binding domain"/>
    <property type="match status" value="1"/>
</dbReference>
<proteinExistence type="predicted"/>
<evidence type="ECO:0000313" key="2">
    <source>
        <dbReference type="EMBL" id="GLI00047.1"/>
    </source>
</evidence>
<dbReference type="RefSeq" id="WP_281900128.1">
    <property type="nucleotide sequence ID" value="NZ_BSDI01000030.1"/>
</dbReference>
<organism evidence="2 3">
    <name type="scientific">Phytohabitans aurantiacus</name>
    <dbReference type="NCBI Taxonomy" id="3016789"/>
    <lineage>
        <taxon>Bacteria</taxon>
        <taxon>Bacillati</taxon>
        <taxon>Actinomycetota</taxon>
        <taxon>Actinomycetes</taxon>
        <taxon>Micromonosporales</taxon>
        <taxon>Micromonosporaceae</taxon>
    </lineage>
</organism>
<dbReference type="Proteomes" id="UP001144280">
    <property type="component" value="Unassembled WGS sequence"/>
</dbReference>
<comment type="caution">
    <text evidence="2">The sequence shown here is derived from an EMBL/GenBank/DDBJ whole genome shotgun (WGS) entry which is preliminary data.</text>
</comment>
<dbReference type="SMART" id="SM00347">
    <property type="entry name" value="HTH_MARR"/>
    <property type="match status" value="1"/>
</dbReference>
<dbReference type="SUPFAM" id="SSF46785">
    <property type="entry name" value="Winged helix' DNA-binding domain"/>
    <property type="match status" value="1"/>
</dbReference>